<evidence type="ECO:0000313" key="2">
    <source>
        <dbReference type="EMBL" id="EFW99017.1"/>
    </source>
</evidence>
<name>F0XV06_GROCL</name>
<dbReference type="InParanoid" id="F0XV06"/>
<reference evidence="2 3" key="1">
    <citation type="journal article" date="2011" name="Proc. Natl. Acad. Sci. U.S.A.">
        <title>Genome and transcriptome analyses of the mountain pine beetle-fungal symbiont Grosmannia clavigera, a lodgepole pine pathogen.</title>
        <authorList>
            <person name="DiGuistini S."/>
            <person name="Wang Y."/>
            <person name="Liao N.Y."/>
            <person name="Taylor G."/>
            <person name="Tanguay P."/>
            <person name="Feau N."/>
            <person name="Henrissat B."/>
            <person name="Chan S.K."/>
            <person name="Hesse-Orce U."/>
            <person name="Alamouti S.M."/>
            <person name="Tsui C.K.M."/>
            <person name="Docking R.T."/>
            <person name="Levasseur A."/>
            <person name="Haridas S."/>
            <person name="Robertson G."/>
            <person name="Birol I."/>
            <person name="Holt R.A."/>
            <person name="Marra M.A."/>
            <person name="Hamelin R.C."/>
            <person name="Hirst M."/>
            <person name="Jones S.J.M."/>
            <person name="Bohlmann J."/>
            <person name="Breuil C."/>
        </authorList>
    </citation>
    <scope>NUCLEOTIDE SEQUENCE [LARGE SCALE GENOMIC DNA]</scope>
    <source>
        <strain evidence="3">kw1407 / UAMH 11150</strain>
    </source>
</reference>
<proteinExistence type="predicted"/>
<protein>
    <submittedName>
        <fullName evidence="2">Uncharacterized protein</fullName>
    </submittedName>
</protein>
<organism evidence="3">
    <name type="scientific">Grosmannia clavigera (strain kw1407 / UAMH 11150)</name>
    <name type="common">Blue stain fungus</name>
    <name type="synonym">Graphiocladiella clavigera</name>
    <dbReference type="NCBI Taxonomy" id="655863"/>
    <lineage>
        <taxon>Eukaryota</taxon>
        <taxon>Fungi</taxon>
        <taxon>Dikarya</taxon>
        <taxon>Ascomycota</taxon>
        <taxon>Pezizomycotina</taxon>
        <taxon>Sordariomycetes</taxon>
        <taxon>Sordariomycetidae</taxon>
        <taxon>Ophiostomatales</taxon>
        <taxon>Ophiostomataceae</taxon>
        <taxon>Leptographium</taxon>
    </lineage>
</organism>
<feature type="compositionally biased region" description="Polar residues" evidence="1">
    <location>
        <begin position="330"/>
        <end position="343"/>
    </location>
</feature>
<gene>
    <name evidence="2" type="ORF">CMQ_4869</name>
</gene>
<dbReference type="EMBL" id="GL630006">
    <property type="protein sequence ID" value="EFW99017.1"/>
    <property type="molecule type" value="Genomic_DNA"/>
</dbReference>
<keyword evidence="3" id="KW-1185">Reference proteome</keyword>
<evidence type="ECO:0000313" key="3">
    <source>
        <dbReference type="Proteomes" id="UP000007796"/>
    </source>
</evidence>
<dbReference type="STRING" id="655863.F0XV06"/>
<accession>F0XV06</accession>
<sequence length="857" mass="95237">MDDSVDIYLTSVWKYEDAGVERVLAELRKQTPQGQFEFEPEAGWFKATCPASKVADVQAHFRTIHTEIERDLQTQDGAKVIASLLQTLVVHALSLLTSIIYVQIPLDSKWLKVPSPGELPAQSNTEKKAIIDYQCPVRFDNYNYTQVWKRVKEETPDAITIHTFLSAQDMATISESSGVFIQCDSTDRLAYLGGPSKQSLSQASTMLDNMFRRYAHTMPPPKHLLHAETEGIHHVDVRYMAHVNEAMLTSTILDPGHFPGNKMNTMFEAIFSKAVCLRICIFDPFKRTEVSFFGPRVKPLFHDQAHKSPSWLKDEEYAPKALGVTAPSELPSTNEPDKSQTPPKDSEANGWEKQLDLLSLESKDLEKMAEATNGRPALKPASLAPPPENGKYGYQMRLLWEFVNNPVPGPKTDASKSSKLITTLDDDNRENTLIDIGTDETTPSVAKSVEDGSRQGDQPLIDLPVQALSVGKSSSGFSSTLSRKLCRQIKLLTADLPYCRGRVQMHAALGRIYMMDANPSGLATNGPGERASGWAPTDIVTRLDTVCVSPGSVMFTKALSIFANDIENVVGTGTSNPLWTFKEKRVIYEFKCQRFSFTSDGVPRAHNPFVVEIDGTRPGAFTYNMRRLEDARPPIWVHCIRRHWDVRIAVMYSPTEKLEKMYGDFAQGLLRSMVVPPGPIGPGTGPRFQVGYDYREMSATTGPRFCTKILNARVRHVGRHVSRDGESFLDVSWNRHMKLETKPDNSDSRMGILRATAAADDPVHGVFGSWYEASVLSVRAEEAFRENETLGVGGAAAWTSSAMQESMSRAMFEPALDLVEKMDGVGVLIDNGQGDTMWTPPANQMNMALVPASGRFW</sequence>
<dbReference type="AlphaFoldDB" id="F0XV06"/>
<dbReference type="OrthoDB" id="3439512at2759"/>
<dbReference type="eggNOG" id="ENOG502SD2N">
    <property type="taxonomic scope" value="Eukaryota"/>
</dbReference>
<dbReference type="Proteomes" id="UP000007796">
    <property type="component" value="Unassembled WGS sequence"/>
</dbReference>
<dbReference type="GeneID" id="25978127"/>
<evidence type="ECO:0000256" key="1">
    <source>
        <dbReference type="SAM" id="MobiDB-lite"/>
    </source>
</evidence>
<dbReference type="RefSeq" id="XP_014168500.1">
    <property type="nucleotide sequence ID" value="XM_014313025.1"/>
</dbReference>
<feature type="region of interest" description="Disordered" evidence="1">
    <location>
        <begin position="325"/>
        <end position="351"/>
    </location>
</feature>
<dbReference type="HOGENOM" id="CLU_312073_0_0_1"/>